<dbReference type="eggNOG" id="ENOG50349KX">
    <property type="taxonomic scope" value="Bacteria"/>
</dbReference>
<feature type="compositionally biased region" description="Basic and acidic residues" evidence="1">
    <location>
        <begin position="8"/>
        <end position="23"/>
    </location>
</feature>
<dbReference type="HOGENOM" id="CLU_1248963_0_0_7"/>
<reference evidence="3 4" key="1">
    <citation type="journal article" date="2009" name="Stand. Genomic Sci.">
        <title>Complete genome sequence of Desulfomicrobium baculatum type strain (X).</title>
        <authorList>
            <person name="Copeland A."/>
            <person name="Spring S."/>
            <person name="Goker M."/>
            <person name="Schneider S."/>
            <person name="Lapidus A."/>
            <person name="Del Rio T.G."/>
            <person name="Tice H."/>
            <person name="Cheng J.F."/>
            <person name="Chen F."/>
            <person name="Nolan M."/>
            <person name="Bruce D."/>
            <person name="Goodwin L."/>
            <person name="Pitluck S."/>
            <person name="Ivanova N."/>
            <person name="Mavrommatis K."/>
            <person name="Ovchinnikova G."/>
            <person name="Pati A."/>
            <person name="Chen A."/>
            <person name="Palaniappan K."/>
            <person name="Land M."/>
            <person name="Hauser L."/>
            <person name="Chang Y.J."/>
            <person name="Jeffries C.C."/>
            <person name="Meincke L."/>
            <person name="Sims D."/>
            <person name="Brettin T."/>
            <person name="Detter J.C."/>
            <person name="Han C."/>
            <person name="Chain P."/>
            <person name="Bristow J."/>
            <person name="Eisen J.A."/>
            <person name="Markowitz V."/>
            <person name="Hugenholtz P."/>
            <person name="Kyrpides N.C."/>
            <person name="Klenk H.P."/>
            <person name="Lucas S."/>
        </authorList>
    </citation>
    <scope>NUCLEOTIDE SEQUENCE [LARGE SCALE GENOMIC DNA]</scope>
    <source>
        <strain evidence="4">DSM 4028 / VKM B-1378 / X</strain>
    </source>
</reference>
<evidence type="ECO:0000313" key="3">
    <source>
        <dbReference type="EMBL" id="ACU89332.1"/>
    </source>
</evidence>
<proteinExistence type="predicted"/>
<keyword evidence="2" id="KW-1133">Transmembrane helix</keyword>
<dbReference type="OrthoDB" id="5471018at2"/>
<dbReference type="EMBL" id="CP001629">
    <property type="protein sequence ID" value="ACU89332.1"/>
    <property type="molecule type" value="Genomic_DNA"/>
</dbReference>
<dbReference type="KEGG" id="dba:Dbac_1229"/>
<accession>C7LRU9</accession>
<feature type="transmembrane region" description="Helical" evidence="2">
    <location>
        <begin position="107"/>
        <end position="126"/>
    </location>
</feature>
<organism evidence="3 4">
    <name type="scientific">Desulfomicrobium baculatum (strain DSM 4028 / VKM B-1378 / X)</name>
    <name type="common">Desulfovibrio baculatus</name>
    <dbReference type="NCBI Taxonomy" id="525897"/>
    <lineage>
        <taxon>Bacteria</taxon>
        <taxon>Pseudomonadati</taxon>
        <taxon>Thermodesulfobacteriota</taxon>
        <taxon>Desulfovibrionia</taxon>
        <taxon>Desulfovibrionales</taxon>
        <taxon>Desulfomicrobiaceae</taxon>
        <taxon>Desulfomicrobium</taxon>
    </lineage>
</organism>
<dbReference type="STRING" id="525897.Dbac_1229"/>
<feature type="region of interest" description="Disordered" evidence="1">
    <location>
        <begin position="1"/>
        <end position="23"/>
    </location>
</feature>
<keyword evidence="2" id="KW-0812">Transmembrane</keyword>
<evidence type="ECO:0000256" key="2">
    <source>
        <dbReference type="SAM" id="Phobius"/>
    </source>
</evidence>
<keyword evidence="2" id="KW-0472">Membrane</keyword>
<dbReference type="Proteomes" id="UP000002216">
    <property type="component" value="Chromosome"/>
</dbReference>
<evidence type="ECO:0000313" key="4">
    <source>
        <dbReference type="Proteomes" id="UP000002216"/>
    </source>
</evidence>
<dbReference type="AlphaFoldDB" id="C7LRU9"/>
<dbReference type="RefSeq" id="WP_015773428.1">
    <property type="nucleotide sequence ID" value="NC_013173.1"/>
</dbReference>
<sequence length="221" mass="24607">MGAAKKVVQLERKTKKDTAPARKTKKVELTEIVKEEKPEVTSFTEYARLAQSLTREKSLTHDEVEATLEHRVAAEPLHFTPAPEAARKSAPEATPAAQTPRRDMSKIALFASLAAVILLLGFYFNLNQNIKQLTLQVQDLSVIKTTVSSLDTKVGTMESKVAELETLPSKTRAALLSSILQEMTQKTSYMSTQLQSPEQQEKLMKAKELIQQVQTELNTLN</sequence>
<gene>
    <name evidence="3" type="ordered locus">Dbac_1229</name>
</gene>
<name>C7LRU9_DESBD</name>
<protein>
    <submittedName>
        <fullName evidence="3">Uncharacterized protein</fullName>
    </submittedName>
</protein>
<keyword evidence="4" id="KW-1185">Reference proteome</keyword>
<evidence type="ECO:0000256" key="1">
    <source>
        <dbReference type="SAM" id="MobiDB-lite"/>
    </source>
</evidence>